<feature type="region of interest" description="Disordered" evidence="1">
    <location>
        <begin position="79"/>
        <end position="118"/>
    </location>
</feature>
<gene>
    <name evidence="3" type="ORF">FHE65_14505</name>
</gene>
<feature type="transmembrane region" description="Helical" evidence="2">
    <location>
        <begin position="29"/>
        <end position="46"/>
    </location>
</feature>
<proteinExistence type="predicted"/>
<dbReference type="InterPro" id="IPR021449">
    <property type="entry name" value="DUF3099"/>
</dbReference>
<reference evidence="3 4" key="1">
    <citation type="submission" date="2019-05" db="EMBL/GenBank/DDBJ databases">
        <title>Mumia sp. nov., isolated from the intestinal contents of plateau pika (Ochotona curzoniae) in the Qinghai-Tibet plateau of China.</title>
        <authorList>
            <person name="Tian Z."/>
        </authorList>
    </citation>
    <scope>NUCLEOTIDE SEQUENCE [LARGE SCALE GENOMIC DNA]</scope>
    <source>
        <strain evidence="4">527</strain>
    </source>
</reference>
<feature type="transmembrane region" description="Helical" evidence="2">
    <location>
        <begin position="52"/>
        <end position="69"/>
    </location>
</feature>
<dbReference type="AlphaFoldDB" id="A0A5C4MJX3"/>
<comment type="caution">
    <text evidence="3">The sequence shown here is derived from an EMBL/GenBank/DDBJ whole genome shotgun (WGS) entry which is preliminary data.</text>
</comment>
<accession>A0A5C4MJX3</accession>
<protein>
    <submittedName>
        <fullName evidence="3">DUF3099 domain-containing protein</fullName>
    </submittedName>
</protein>
<evidence type="ECO:0000313" key="3">
    <source>
        <dbReference type="EMBL" id="TNC45918.1"/>
    </source>
</evidence>
<evidence type="ECO:0000256" key="1">
    <source>
        <dbReference type="SAM" id="MobiDB-lite"/>
    </source>
</evidence>
<evidence type="ECO:0000313" key="4">
    <source>
        <dbReference type="Proteomes" id="UP000306740"/>
    </source>
</evidence>
<feature type="compositionally biased region" description="Basic and acidic residues" evidence="1">
    <location>
        <begin position="100"/>
        <end position="118"/>
    </location>
</feature>
<keyword evidence="2" id="KW-0472">Membrane</keyword>
<dbReference type="RefSeq" id="WP_139106099.1">
    <property type="nucleotide sequence ID" value="NZ_VDFR01000065.1"/>
</dbReference>
<organism evidence="3 4">
    <name type="scientific">Mumia zhuanghuii</name>
    <dbReference type="NCBI Taxonomy" id="2585211"/>
    <lineage>
        <taxon>Bacteria</taxon>
        <taxon>Bacillati</taxon>
        <taxon>Actinomycetota</taxon>
        <taxon>Actinomycetes</taxon>
        <taxon>Propionibacteriales</taxon>
        <taxon>Nocardioidaceae</taxon>
        <taxon>Mumia</taxon>
    </lineage>
</organism>
<keyword evidence="2" id="KW-1133">Transmembrane helix</keyword>
<dbReference type="Pfam" id="PF11298">
    <property type="entry name" value="DUF3099"/>
    <property type="match status" value="1"/>
</dbReference>
<dbReference type="Proteomes" id="UP000306740">
    <property type="component" value="Unassembled WGS sequence"/>
</dbReference>
<evidence type="ECO:0000256" key="2">
    <source>
        <dbReference type="SAM" id="Phobius"/>
    </source>
</evidence>
<keyword evidence="2" id="KW-0812">Transmembrane</keyword>
<dbReference type="OrthoDB" id="4229919at2"/>
<dbReference type="EMBL" id="VDFR01000065">
    <property type="protein sequence ID" value="TNC45918.1"/>
    <property type="molecule type" value="Genomic_DNA"/>
</dbReference>
<name>A0A5C4MJX3_9ACTN</name>
<sequence length="118" mass="13333">MEDRRADPVSITTAQVARSEELRHRQNRYLVSMLIRTACFILAVVVDGWARWFFILGAIFLPYVAVVFANTARRKPVEQADVLHPEPIGELGPAQVTPDEATKATDDRDDTPEGRQDR</sequence>